<name>A0A6I0SBB5_BACT4</name>
<evidence type="ECO:0000259" key="8">
    <source>
        <dbReference type="Pfam" id="PF14322"/>
    </source>
</evidence>
<organism evidence="9 10">
    <name type="scientific">Bacteroides thetaiotaomicron</name>
    <dbReference type="NCBI Taxonomy" id="818"/>
    <lineage>
        <taxon>Bacteria</taxon>
        <taxon>Pseudomonadati</taxon>
        <taxon>Bacteroidota</taxon>
        <taxon>Bacteroidia</taxon>
        <taxon>Bacteroidales</taxon>
        <taxon>Bacteroidaceae</taxon>
        <taxon>Bacteroides</taxon>
    </lineage>
</organism>
<proteinExistence type="inferred from homology"/>
<dbReference type="InterPro" id="IPR012944">
    <property type="entry name" value="SusD_RagB_dom"/>
</dbReference>
<keyword evidence="6" id="KW-0812">Transmembrane</keyword>
<gene>
    <name evidence="9" type="ORF">GAN59_12325</name>
</gene>
<keyword evidence="3" id="KW-0732">Signal</keyword>
<evidence type="ECO:0000313" key="9">
    <source>
        <dbReference type="EMBL" id="KAB4473632.1"/>
    </source>
</evidence>
<keyword evidence="4 6" id="KW-0472">Membrane</keyword>
<keyword evidence="6" id="KW-1133">Transmembrane helix</keyword>
<dbReference type="Pfam" id="PF07980">
    <property type="entry name" value="SusD_RagB"/>
    <property type="match status" value="1"/>
</dbReference>
<protein>
    <submittedName>
        <fullName evidence="9">RagB/SusD family nutrient uptake outer membrane protein</fullName>
    </submittedName>
</protein>
<comment type="subcellular location">
    <subcellularLocation>
        <location evidence="1">Cell outer membrane</location>
    </subcellularLocation>
</comment>
<feature type="transmembrane region" description="Helical" evidence="6">
    <location>
        <begin position="6"/>
        <end position="26"/>
    </location>
</feature>
<evidence type="ECO:0000259" key="7">
    <source>
        <dbReference type="Pfam" id="PF07980"/>
    </source>
</evidence>
<dbReference type="Gene3D" id="1.25.40.390">
    <property type="match status" value="1"/>
</dbReference>
<dbReference type="InterPro" id="IPR033985">
    <property type="entry name" value="SusD-like_N"/>
</dbReference>
<keyword evidence="5" id="KW-0998">Cell outer membrane</keyword>
<sequence length="481" mass="55259">MNKIKIYGYGVFILASFIFTGCEGFLGKAPDERLTINNLEKINQTLTSSYQNSRGYRFSHFCTDDVTLTEGVYESDPIITDLYSWSQNIQNQTHQDSPSEYWRTAYASIAAVNHALKAMENIKINEADKEKADAIKGEALVMRSYCHFMLVNLFSKHYNPQTASSDLGIPYVTEPENKLEVNYERGTVESTYKSAEDDLLEGIRLLEANSGSFKTNKYHFTFPTVYLYASRFYTFRNKDSKDIEQAINFAEKSIRAFGGIGVMRPWTDYETDNYGPIDVDQAEVGMVQNSYTWTSFNWVYQSTLDIANKQWSRNPLRFSDDRLNISYTRDGDIFVPAFYFIYDSTSGNEKTATDIFPIAEAVLNAAEGYARSKQPDQAIKYIGDLEKTVYSNFNLKQLTVDNLKTAWGTEDTEEALIKTILFERRIQFLFKGMRWFDIRRYQLEVEHLLTDGNTLKLSQVNPDRSFQIPNYAIAAGMQPNE</sequence>
<dbReference type="InterPro" id="IPR011990">
    <property type="entry name" value="TPR-like_helical_dom_sf"/>
</dbReference>
<evidence type="ECO:0000256" key="6">
    <source>
        <dbReference type="SAM" id="Phobius"/>
    </source>
</evidence>
<feature type="domain" description="RagB/SusD" evidence="7">
    <location>
        <begin position="342"/>
        <end position="445"/>
    </location>
</feature>
<evidence type="ECO:0000256" key="1">
    <source>
        <dbReference type="ARBA" id="ARBA00004442"/>
    </source>
</evidence>
<dbReference type="Proteomes" id="UP000488521">
    <property type="component" value="Unassembled WGS sequence"/>
</dbReference>
<evidence type="ECO:0000256" key="2">
    <source>
        <dbReference type="ARBA" id="ARBA00006275"/>
    </source>
</evidence>
<accession>A0A6I0SBB5</accession>
<dbReference type="PROSITE" id="PS51257">
    <property type="entry name" value="PROKAR_LIPOPROTEIN"/>
    <property type="match status" value="1"/>
</dbReference>
<dbReference type="AlphaFoldDB" id="A0A6I0SBB5"/>
<evidence type="ECO:0000256" key="4">
    <source>
        <dbReference type="ARBA" id="ARBA00023136"/>
    </source>
</evidence>
<feature type="domain" description="SusD-like N-terminal" evidence="8">
    <location>
        <begin position="25"/>
        <end position="233"/>
    </location>
</feature>
<dbReference type="SUPFAM" id="SSF48452">
    <property type="entry name" value="TPR-like"/>
    <property type="match status" value="1"/>
</dbReference>
<evidence type="ECO:0000256" key="5">
    <source>
        <dbReference type="ARBA" id="ARBA00023237"/>
    </source>
</evidence>
<comment type="caution">
    <text evidence="9">The sequence shown here is derived from an EMBL/GenBank/DDBJ whole genome shotgun (WGS) entry which is preliminary data.</text>
</comment>
<comment type="similarity">
    <text evidence="2">Belongs to the SusD family.</text>
</comment>
<dbReference type="RefSeq" id="WP_349081471.1">
    <property type="nucleotide sequence ID" value="NZ_CAXTFL010000007.1"/>
</dbReference>
<dbReference type="EMBL" id="WCRS01000007">
    <property type="protein sequence ID" value="KAB4473632.1"/>
    <property type="molecule type" value="Genomic_DNA"/>
</dbReference>
<evidence type="ECO:0000313" key="10">
    <source>
        <dbReference type="Proteomes" id="UP000488521"/>
    </source>
</evidence>
<evidence type="ECO:0000256" key="3">
    <source>
        <dbReference type="ARBA" id="ARBA00022729"/>
    </source>
</evidence>
<dbReference type="Pfam" id="PF14322">
    <property type="entry name" value="SusD-like_3"/>
    <property type="match status" value="1"/>
</dbReference>
<dbReference type="GO" id="GO:0009279">
    <property type="term" value="C:cell outer membrane"/>
    <property type="evidence" value="ECO:0007669"/>
    <property type="project" value="UniProtKB-SubCell"/>
</dbReference>
<reference evidence="9 10" key="1">
    <citation type="journal article" date="2019" name="Nat. Med.">
        <title>A library of human gut bacterial isolates paired with longitudinal multiomics data enables mechanistic microbiome research.</title>
        <authorList>
            <person name="Poyet M."/>
            <person name="Groussin M."/>
            <person name="Gibbons S.M."/>
            <person name="Avila-Pacheco J."/>
            <person name="Jiang X."/>
            <person name="Kearney S.M."/>
            <person name="Perrotta A.R."/>
            <person name="Berdy B."/>
            <person name="Zhao S."/>
            <person name="Lieberman T.D."/>
            <person name="Swanson P.K."/>
            <person name="Smith M."/>
            <person name="Roesemann S."/>
            <person name="Alexander J.E."/>
            <person name="Rich S.A."/>
            <person name="Livny J."/>
            <person name="Vlamakis H."/>
            <person name="Clish C."/>
            <person name="Bullock K."/>
            <person name="Deik A."/>
            <person name="Scott J."/>
            <person name="Pierce K.A."/>
            <person name="Xavier R.J."/>
            <person name="Alm E.J."/>
        </authorList>
    </citation>
    <scope>NUCLEOTIDE SEQUENCE [LARGE SCALE GENOMIC DNA]</scope>
    <source>
        <strain evidence="9 10">BIOML-A156</strain>
    </source>
</reference>